<dbReference type="FunFam" id="3.40.50.300:FF:000366">
    <property type="entry name" value="GTPase, IMAP family member 2"/>
    <property type="match status" value="1"/>
</dbReference>
<evidence type="ECO:0000313" key="7">
    <source>
        <dbReference type="Ensembl" id="ENSMAMP00000018699.1"/>
    </source>
</evidence>
<evidence type="ECO:0000256" key="3">
    <source>
        <dbReference type="ARBA" id="ARBA00023134"/>
    </source>
</evidence>
<keyword evidence="2" id="KW-0547">Nucleotide-binding</keyword>
<dbReference type="GO" id="GO:0005525">
    <property type="term" value="F:GTP binding"/>
    <property type="evidence" value="ECO:0007669"/>
    <property type="project" value="UniProtKB-KW"/>
</dbReference>
<dbReference type="PANTHER" id="PTHR10903">
    <property type="entry name" value="GTPASE, IMAP FAMILY MEMBER-RELATED"/>
    <property type="match status" value="1"/>
</dbReference>
<evidence type="ECO:0000256" key="2">
    <source>
        <dbReference type="ARBA" id="ARBA00022741"/>
    </source>
</evidence>
<dbReference type="Ensembl" id="ENSMAMT00000019185.2">
    <property type="protein sequence ID" value="ENSMAMP00000018699.1"/>
    <property type="gene ID" value="ENSMAMG00000012600.2"/>
</dbReference>
<evidence type="ECO:0000256" key="5">
    <source>
        <dbReference type="SAM" id="SignalP"/>
    </source>
</evidence>
<dbReference type="AlphaFoldDB" id="A0A3Q3MCI1"/>
<dbReference type="InterPro" id="IPR027417">
    <property type="entry name" value="P-loop_NTPase"/>
</dbReference>
<evidence type="ECO:0000259" key="6">
    <source>
        <dbReference type="PROSITE" id="PS51720"/>
    </source>
</evidence>
<evidence type="ECO:0000313" key="8">
    <source>
        <dbReference type="Proteomes" id="UP000261640"/>
    </source>
</evidence>
<dbReference type="InterPro" id="IPR006703">
    <property type="entry name" value="G_AIG1"/>
</dbReference>
<keyword evidence="5" id="KW-0732">Signal</keyword>
<reference evidence="7" key="1">
    <citation type="submission" date="2025-08" db="UniProtKB">
        <authorList>
            <consortium name="Ensembl"/>
        </authorList>
    </citation>
    <scope>IDENTIFICATION</scope>
</reference>
<comment type="similarity">
    <text evidence="1">Belongs to the TRAFAC class TrmE-Era-EngA-EngB-Septin-like GTPase superfamily. AIG1/Toc34/Toc159-like paraseptin GTPase family. IAN subfamily.</text>
</comment>
<dbReference type="OrthoDB" id="8954335at2759"/>
<dbReference type="Gene3D" id="3.40.50.300">
    <property type="entry name" value="P-loop containing nucleotide triphosphate hydrolases"/>
    <property type="match status" value="1"/>
</dbReference>
<dbReference type="GeneID" id="113128684"/>
<dbReference type="Pfam" id="PF04548">
    <property type="entry name" value="AIG1"/>
    <property type="match status" value="1"/>
</dbReference>
<dbReference type="InParanoid" id="A0A3Q3MCI1"/>
<dbReference type="RefSeq" id="XP_026159966.1">
    <property type="nucleotide sequence ID" value="XM_026304181.1"/>
</dbReference>
<feature type="signal peptide" evidence="5">
    <location>
        <begin position="1"/>
        <end position="26"/>
    </location>
</feature>
<evidence type="ECO:0000256" key="1">
    <source>
        <dbReference type="ARBA" id="ARBA00008535"/>
    </source>
</evidence>
<proteinExistence type="inferred from homology"/>
<dbReference type="Proteomes" id="UP000261640">
    <property type="component" value="Unplaced"/>
</dbReference>
<keyword evidence="3" id="KW-0342">GTP-binding</keyword>
<feature type="chain" id="PRO_5018665600" evidence="5">
    <location>
        <begin position="27"/>
        <end position="315"/>
    </location>
</feature>
<sequence>MMGGKAWIPGSILLALVTLCGRSAHCHNHHKGSTHLKDLRLILVGRTGSGKSSSGNTILGRPYAFKDDRSPESVTADCQREEVKTGDRNIVVIDTPGLFDTNKTEAEVKEKIGNCIKQSLPGPHGFLLVISLTSRFTDEERAAVKWIQDNFGSDASMYTLVLFTHGDLLEGKSVEEYMTESKDLQRLINQCGGRYHSLINRPKQNRNQVRELLDKIDQMVKSNGGSHYTSEMYEKAQKELEEERRKRKEEEERQKKEDEERIREKQKMIDYCKMIGLASMGLTGAGMFYSSYLLMAAGAALGLTEGFDCTTDMFK</sequence>
<evidence type="ECO:0000256" key="4">
    <source>
        <dbReference type="SAM" id="MobiDB-lite"/>
    </source>
</evidence>
<dbReference type="InterPro" id="IPR045058">
    <property type="entry name" value="GIMA/IAN/Toc"/>
</dbReference>
<dbReference type="PROSITE" id="PS51720">
    <property type="entry name" value="G_AIG1"/>
    <property type="match status" value="1"/>
</dbReference>
<feature type="compositionally biased region" description="Basic and acidic residues" evidence="4">
    <location>
        <begin position="232"/>
        <end position="262"/>
    </location>
</feature>
<reference evidence="7" key="2">
    <citation type="submission" date="2025-09" db="UniProtKB">
        <authorList>
            <consortium name="Ensembl"/>
        </authorList>
    </citation>
    <scope>IDENTIFICATION</scope>
</reference>
<dbReference type="SUPFAM" id="SSF52540">
    <property type="entry name" value="P-loop containing nucleoside triphosphate hydrolases"/>
    <property type="match status" value="1"/>
</dbReference>
<feature type="domain" description="AIG1-type G" evidence="6">
    <location>
        <begin position="36"/>
        <end position="237"/>
    </location>
</feature>
<accession>A0A3Q3MCI1</accession>
<name>A0A3Q3MCI1_9TELE</name>
<dbReference type="PANTHER" id="PTHR10903:SF170">
    <property type="entry name" value="GTPASE IMAP FAMILY MEMBER 7"/>
    <property type="match status" value="1"/>
</dbReference>
<dbReference type="GeneTree" id="ENSGT01140000282522"/>
<keyword evidence="8" id="KW-1185">Reference proteome</keyword>
<organism evidence="7 8">
    <name type="scientific">Mastacembelus armatus</name>
    <name type="common">zig-zag eel</name>
    <dbReference type="NCBI Taxonomy" id="205130"/>
    <lineage>
        <taxon>Eukaryota</taxon>
        <taxon>Metazoa</taxon>
        <taxon>Chordata</taxon>
        <taxon>Craniata</taxon>
        <taxon>Vertebrata</taxon>
        <taxon>Euteleostomi</taxon>
        <taxon>Actinopterygii</taxon>
        <taxon>Neopterygii</taxon>
        <taxon>Teleostei</taxon>
        <taxon>Neoteleostei</taxon>
        <taxon>Acanthomorphata</taxon>
        <taxon>Anabantaria</taxon>
        <taxon>Synbranchiformes</taxon>
        <taxon>Mastacembelidae</taxon>
        <taxon>Mastacembelus</taxon>
    </lineage>
</organism>
<dbReference type="STRING" id="205130.ENSMAMP00000018699"/>
<dbReference type="CDD" id="cd01852">
    <property type="entry name" value="AIG1"/>
    <property type="match status" value="1"/>
</dbReference>
<protein>
    <submittedName>
        <fullName evidence="7">GTPase IMAP family member 9-like</fullName>
    </submittedName>
</protein>
<feature type="region of interest" description="Disordered" evidence="4">
    <location>
        <begin position="222"/>
        <end position="262"/>
    </location>
</feature>